<proteinExistence type="predicted"/>
<evidence type="ECO:0008006" key="4">
    <source>
        <dbReference type="Google" id="ProtNLM"/>
    </source>
</evidence>
<dbReference type="InterPro" id="IPR051917">
    <property type="entry name" value="Transposase-Integrase"/>
</dbReference>
<dbReference type="GO" id="GO:0032196">
    <property type="term" value="P:transposition"/>
    <property type="evidence" value="ECO:0007669"/>
    <property type="project" value="TreeGrafter"/>
</dbReference>
<feature type="transmembrane region" description="Helical" evidence="2">
    <location>
        <begin position="100"/>
        <end position="121"/>
    </location>
</feature>
<reference evidence="3" key="1">
    <citation type="submission" date="2024-06" db="EMBL/GenBank/DDBJ databases">
        <authorList>
            <person name="Fan A."/>
            <person name="Zhang F.Y."/>
            <person name="Zhang L."/>
        </authorList>
    </citation>
    <scope>NUCLEOTIDE SEQUENCE</scope>
    <source>
        <strain evidence="3">Y61</strain>
    </source>
</reference>
<accession>A0AAU8IHR0</accession>
<feature type="region of interest" description="Disordered" evidence="1">
    <location>
        <begin position="32"/>
        <end position="56"/>
    </location>
</feature>
<dbReference type="GO" id="GO:0005829">
    <property type="term" value="C:cytosol"/>
    <property type="evidence" value="ECO:0007669"/>
    <property type="project" value="TreeGrafter"/>
</dbReference>
<gene>
    <name evidence="3" type="ORF">ABNN70_02975</name>
</gene>
<dbReference type="GO" id="GO:0004803">
    <property type="term" value="F:transposase activity"/>
    <property type="evidence" value="ECO:0007669"/>
    <property type="project" value="TreeGrafter"/>
</dbReference>
<sequence>MGSTLKHVISGKSIHSIAALPGRSPATISRKLKRNQQRDGAYSSVHGEASYRTRRKDCHPQSLLANRALHDRVQRLILDQQWSPEQTDQWMKRDHLFGRLAIRPFIAGLSGIHLLPVAFFFRIRV</sequence>
<organism evidence="3">
    <name type="scientific">Sporolactobacillus sp. Y61</name>
    <dbReference type="NCBI Taxonomy" id="3160863"/>
    <lineage>
        <taxon>Bacteria</taxon>
        <taxon>Bacillati</taxon>
        <taxon>Bacillota</taxon>
        <taxon>Bacilli</taxon>
        <taxon>Bacillales</taxon>
        <taxon>Sporolactobacillaceae</taxon>
        <taxon>Sporolactobacillus</taxon>
    </lineage>
</organism>
<keyword evidence="2" id="KW-1133">Transmembrane helix</keyword>
<dbReference type="RefSeq" id="WP_353948732.1">
    <property type="nucleotide sequence ID" value="NZ_CP159510.1"/>
</dbReference>
<dbReference type="AlphaFoldDB" id="A0AAU8IHR0"/>
<evidence type="ECO:0000256" key="2">
    <source>
        <dbReference type="SAM" id="Phobius"/>
    </source>
</evidence>
<keyword evidence="2" id="KW-0472">Membrane</keyword>
<evidence type="ECO:0000313" key="3">
    <source>
        <dbReference type="EMBL" id="XCJ17496.1"/>
    </source>
</evidence>
<name>A0AAU8IHR0_9BACL</name>
<dbReference type="PANTHER" id="PTHR10948">
    <property type="entry name" value="TRANSPOSASE"/>
    <property type="match status" value="1"/>
</dbReference>
<protein>
    <recommendedName>
        <fullName evidence="4">Transposase IS30-like HTH domain-containing protein</fullName>
    </recommendedName>
</protein>
<evidence type="ECO:0000256" key="1">
    <source>
        <dbReference type="SAM" id="MobiDB-lite"/>
    </source>
</evidence>
<keyword evidence="2" id="KW-0812">Transmembrane</keyword>
<dbReference type="PANTHER" id="PTHR10948:SF23">
    <property type="entry name" value="TRANSPOSASE INSI FOR INSERTION SEQUENCE ELEMENT IS30A-RELATED"/>
    <property type="match status" value="1"/>
</dbReference>
<dbReference type="EMBL" id="CP159510">
    <property type="protein sequence ID" value="XCJ17496.1"/>
    <property type="molecule type" value="Genomic_DNA"/>
</dbReference>